<dbReference type="AlphaFoldDB" id="A0ABD1XRQ5"/>
<evidence type="ECO:0000313" key="1">
    <source>
        <dbReference type="EMBL" id="KAL2611388.1"/>
    </source>
</evidence>
<sequence length="195" mass="22049">MCDTIAEAARLRPMSLSSDSIVVSDGKVDPSVEYTGGSIVIRVETDGSQLFFKWIMIGSAVIRYERARHDKNGVPQPKTLEDLAPEDGLKYGESEEYGGPVKLFTWKRKRTGRRPNVVDYTRVYFGRDGVPKKCEFVDKMEAQEFKQRCQEAARDQLAEQGMKRISDLQVDYQGTSTSNAKQCENYNRLPIIPAV</sequence>
<gene>
    <name evidence="1" type="ORF">R1flu_023080</name>
</gene>
<accession>A0ABD1XRQ5</accession>
<organism evidence="1 2">
    <name type="scientific">Riccia fluitans</name>
    <dbReference type="NCBI Taxonomy" id="41844"/>
    <lineage>
        <taxon>Eukaryota</taxon>
        <taxon>Viridiplantae</taxon>
        <taxon>Streptophyta</taxon>
        <taxon>Embryophyta</taxon>
        <taxon>Marchantiophyta</taxon>
        <taxon>Marchantiopsida</taxon>
        <taxon>Marchantiidae</taxon>
        <taxon>Marchantiales</taxon>
        <taxon>Ricciaceae</taxon>
        <taxon>Riccia</taxon>
    </lineage>
</organism>
<proteinExistence type="predicted"/>
<comment type="caution">
    <text evidence="1">The sequence shown here is derived from an EMBL/GenBank/DDBJ whole genome shotgun (WGS) entry which is preliminary data.</text>
</comment>
<reference evidence="1 2" key="1">
    <citation type="submission" date="2024-09" db="EMBL/GenBank/DDBJ databases">
        <title>Chromosome-scale assembly of Riccia fluitans.</title>
        <authorList>
            <person name="Paukszto L."/>
            <person name="Sawicki J."/>
            <person name="Karawczyk K."/>
            <person name="Piernik-Szablinska J."/>
            <person name="Szczecinska M."/>
            <person name="Mazdziarz M."/>
        </authorList>
    </citation>
    <scope>NUCLEOTIDE SEQUENCE [LARGE SCALE GENOMIC DNA]</scope>
    <source>
        <strain evidence="1">Rf_01</strain>
        <tissue evidence="1">Aerial parts of the thallus</tissue>
    </source>
</reference>
<name>A0ABD1XRQ5_9MARC</name>
<protein>
    <submittedName>
        <fullName evidence="1">Uncharacterized protein</fullName>
    </submittedName>
</protein>
<keyword evidence="2" id="KW-1185">Reference proteome</keyword>
<dbReference type="Proteomes" id="UP001605036">
    <property type="component" value="Unassembled WGS sequence"/>
</dbReference>
<evidence type="ECO:0000313" key="2">
    <source>
        <dbReference type="Proteomes" id="UP001605036"/>
    </source>
</evidence>
<dbReference type="EMBL" id="JBHFFA010000007">
    <property type="protein sequence ID" value="KAL2611388.1"/>
    <property type="molecule type" value="Genomic_DNA"/>
</dbReference>